<dbReference type="InterPro" id="IPR046348">
    <property type="entry name" value="SIS_dom_sf"/>
</dbReference>
<name>A0A7T5RJ91_9BACT</name>
<dbReference type="Gene3D" id="3.40.50.10490">
    <property type="entry name" value="Glucose-6-phosphate isomerase like protein, domain 1"/>
    <property type="match status" value="2"/>
</dbReference>
<dbReference type="EMBL" id="CP066690">
    <property type="protein sequence ID" value="QQG45137.1"/>
    <property type="molecule type" value="Genomic_DNA"/>
</dbReference>
<keyword evidence="2 4" id="KW-0413">Isomerase</keyword>
<gene>
    <name evidence="4" type="ORF">HYW89_04025</name>
</gene>
<reference evidence="4 5" key="1">
    <citation type="submission" date="2020-07" db="EMBL/GenBank/DDBJ databases">
        <title>Huge and variable diversity of episymbiotic CPR bacteria and DPANN archaea in groundwater ecosystems.</title>
        <authorList>
            <person name="He C.Y."/>
            <person name="Keren R."/>
            <person name="Whittaker M."/>
            <person name="Farag I.F."/>
            <person name="Doudna J."/>
            <person name="Cate J.H.D."/>
            <person name="Banfield J.F."/>
        </authorList>
    </citation>
    <scope>NUCLEOTIDE SEQUENCE [LARGE SCALE GENOMIC DNA]</scope>
    <source>
        <strain evidence="4">NC_groundwater_541_Ag_S-0.1um_46_50</strain>
    </source>
</reference>
<proteinExistence type="inferred from homology"/>
<evidence type="ECO:0000256" key="2">
    <source>
        <dbReference type="ARBA" id="ARBA00023235"/>
    </source>
</evidence>
<dbReference type="GO" id="GO:0004476">
    <property type="term" value="F:mannose-6-phosphate isomerase activity"/>
    <property type="evidence" value="ECO:0007669"/>
    <property type="project" value="InterPro"/>
</dbReference>
<dbReference type="AlphaFoldDB" id="A0A7T5RJ91"/>
<evidence type="ECO:0000259" key="3">
    <source>
        <dbReference type="PROSITE" id="PS51464"/>
    </source>
</evidence>
<sequence length="323" mass="36820">MMYETIKNLYSQFEFEPVVENQDRLKKFDKFIVVGMGGSHLAADLIKTWRPSTAMITHEDYGLPGMAENVFQNALVILSSYSGNTEEVLASYEMAGERGFARAAISIGGKLLKRAKEDGVPYVQIPDTGIQPRSALGFMFKGLLKLMGEEEAVREVGELHKSFHPEEYEEKGKKLAEKIKGYVPLIYASTKNEGIAKNWRVRFHETAKIPSYYDVFPELNHNEMTSFDVVDSTRLLAEKFHFIFLKDLEDQPQTLKRMEITEKLYRERGLPVEIVELGGQSELHKIFGAISLADWTAYYLAKHYGTDPEEVPMVEEFKGLVQK</sequence>
<accession>A0A7T5RJ91</accession>
<dbReference type="InterPro" id="IPR001347">
    <property type="entry name" value="SIS_dom"/>
</dbReference>
<dbReference type="GO" id="GO:0097367">
    <property type="term" value="F:carbohydrate derivative binding"/>
    <property type="evidence" value="ECO:0007669"/>
    <property type="project" value="InterPro"/>
</dbReference>
<comment type="similarity">
    <text evidence="1">Belongs to the PGI/PMI family.</text>
</comment>
<dbReference type="NCBIfam" id="TIGR02128">
    <property type="entry name" value="G6PI_arch"/>
    <property type="match status" value="1"/>
</dbReference>
<evidence type="ECO:0000256" key="1">
    <source>
        <dbReference type="ARBA" id="ARBA00010523"/>
    </source>
</evidence>
<feature type="domain" description="SIS" evidence="3">
    <location>
        <begin position="21"/>
        <end position="158"/>
    </location>
</feature>
<dbReference type="InterPro" id="IPR019490">
    <property type="entry name" value="Glu6P/Mann6P_isomerase_C"/>
</dbReference>
<evidence type="ECO:0000313" key="5">
    <source>
        <dbReference type="Proteomes" id="UP000595618"/>
    </source>
</evidence>
<dbReference type="Pfam" id="PF10432">
    <property type="entry name" value="bact-PGI_C"/>
    <property type="match status" value="1"/>
</dbReference>
<evidence type="ECO:0000313" key="4">
    <source>
        <dbReference type="EMBL" id="QQG45137.1"/>
    </source>
</evidence>
<dbReference type="GO" id="GO:1901135">
    <property type="term" value="P:carbohydrate derivative metabolic process"/>
    <property type="evidence" value="ECO:0007669"/>
    <property type="project" value="InterPro"/>
</dbReference>
<dbReference type="GO" id="GO:0005975">
    <property type="term" value="P:carbohydrate metabolic process"/>
    <property type="evidence" value="ECO:0007669"/>
    <property type="project" value="InterPro"/>
</dbReference>
<dbReference type="PROSITE" id="PS51464">
    <property type="entry name" value="SIS"/>
    <property type="match status" value="1"/>
</dbReference>
<dbReference type="CDD" id="cd05637">
    <property type="entry name" value="SIS_PGI_PMI_2"/>
    <property type="match status" value="1"/>
</dbReference>
<dbReference type="SUPFAM" id="SSF53697">
    <property type="entry name" value="SIS domain"/>
    <property type="match status" value="1"/>
</dbReference>
<protein>
    <submittedName>
        <fullName evidence="4">Bifunctional phosphoglucose/phosphomannose isomerase</fullName>
    </submittedName>
</protein>
<dbReference type="GO" id="GO:0004347">
    <property type="term" value="F:glucose-6-phosphate isomerase activity"/>
    <property type="evidence" value="ECO:0007669"/>
    <property type="project" value="InterPro"/>
</dbReference>
<dbReference type="Proteomes" id="UP000595618">
    <property type="component" value="Chromosome"/>
</dbReference>
<organism evidence="4 5">
    <name type="scientific">Candidatus Sungiibacteriota bacterium</name>
    <dbReference type="NCBI Taxonomy" id="2750080"/>
    <lineage>
        <taxon>Bacteria</taxon>
        <taxon>Candidatus Sungiibacteriota</taxon>
    </lineage>
</organism>